<accession>A0A9D1XRR1</accession>
<dbReference type="Pfam" id="PF05635">
    <property type="entry name" value="23S_rRNA_IVP"/>
    <property type="match status" value="1"/>
</dbReference>
<name>A0A9D1XRR1_9BACT</name>
<organism evidence="1 2">
    <name type="scientific">Candidatus Parabacteroides intestinigallinarum</name>
    <dbReference type="NCBI Taxonomy" id="2838722"/>
    <lineage>
        <taxon>Bacteria</taxon>
        <taxon>Pseudomonadati</taxon>
        <taxon>Bacteroidota</taxon>
        <taxon>Bacteroidia</taxon>
        <taxon>Bacteroidales</taxon>
        <taxon>Tannerellaceae</taxon>
        <taxon>Parabacteroides</taxon>
    </lineage>
</organism>
<proteinExistence type="predicted"/>
<dbReference type="PANTHER" id="PTHR38471:SF2">
    <property type="entry name" value="FOUR HELIX BUNDLE PROTEIN"/>
    <property type="match status" value="1"/>
</dbReference>
<dbReference type="PIRSF" id="PIRSF035652">
    <property type="entry name" value="CHP02436"/>
    <property type="match status" value="1"/>
</dbReference>
<dbReference type="NCBIfam" id="TIGR02436">
    <property type="entry name" value="four helix bundle protein"/>
    <property type="match status" value="1"/>
</dbReference>
<evidence type="ECO:0000313" key="2">
    <source>
        <dbReference type="Proteomes" id="UP000823847"/>
    </source>
</evidence>
<dbReference type="PANTHER" id="PTHR38471">
    <property type="entry name" value="FOUR HELIX BUNDLE PROTEIN"/>
    <property type="match status" value="1"/>
</dbReference>
<dbReference type="SUPFAM" id="SSF158446">
    <property type="entry name" value="IVS-encoded protein-like"/>
    <property type="match status" value="1"/>
</dbReference>
<reference evidence="1" key="1">
    <citation type="journal article" date="2021" name="PeerJ">
        <title>Extensive microbial diversity within the chicken gut microbiome revealed by metagenomics and culture.</title>
        <authorList>
            <person name="Gilroy R."/>
            <person name="Ravi A."/>
            <person name="Getino M."/>
            <person name="Pursley I."/>
            <person name="Horton D.L."/>
            <person name="Alikhan N.F."/>
            <person name="Baker D."/>
            <person name="Gharbi K."/>
            <person name="Hall N."/>
            <person name="Watson M."/>
            <person name="Adriaenssens E.M."/>
            <person name="Foster-Nyarko E."/>
            <person name="Jarju S."/>
            <person name="Secka A."/>
            <person name="Antonio M."/>
            <person name="Oren A."/>
            <person name="Chaudhuri R.R."/>
            <person name="La Ragione R."/>
            <person name="Hildebrand F."/>
            <person name="Pallen M.J."/>
        </authorList>
    </citation>
    <scope>NUCLEOTIDE SEQUENCE</scope>
    <source>
        <strain evidence="1">ChiHecec2B26-12326</strain>
    </source>
</reference>
<dbReference type="InterPro" id="IPR012657">
    <property type="entry name" value="23S_rRNA-intervening_sequence"/>
</dbReference>
<dbReference type="InterPro" id="IPR036583">
    <property type="entry name" value="23S_rRNA_IVS_sf"/>
</dbReference>
<protein>
    <submittedName>
        <fullName evidence="1">Four helix bundle protein</fullName>
    </submittedName>
</protein>
<dbReference type="Proteomes" id="UP000823847">
    <property type="component" value="Unassembled WGS sequence"/>
</dbReference>
<dbReference type="EMBL" id="DXEN01000041">
    <property type="protein sequence ID" value="HIX86120.1"/>
    <property type="molecule type" value="Genomic_DNA"/>
</dbReference>
<comment type="caution">
    <text evidence="1">The sequence shown here is derived from an EMBL/GenBank/DDBJ whole genome shotgun (WGS) entry which is preliminary data.</text>
</comment>
<sequence>MNKNLTYEKALAFAVRIVNLYKFLIAEKKEFVISKQLLRSGTSIGANISEAISAESKPDFIHKFAISRKEANETIFWLTLLHETEYLSDNQFSSLNADCLEIRKMLTSTILTTKRKIYNL</sequence>
<evidence type="ECO:0000313" key="1">
    <source>
        <dbReference type="EMBL" id="HIX86120.1"/>
    </source>
</evidence>
<gene>
    <name evidence="1" type="ORF">H9848_05890</name>
</gene>
<reference evidence="1" key="2">
    <citation type="submission" date="2021-04" db="EMBL/GenBank/DDBJ databases">
        <authorList>
            <person name="Gilroy R."/>
        </authorList>
    </citation>
    <scope>NUCLEOTIDE SEQUENCE</scope>
    <source>
        <strain evidence="1">ChiHecec2B26-12326</strain>
    </source>
</reference>
<dbReference type="AlphaFoldDB" id="A0A9D1XRR1"/>
<dbReference type="Gene3D" id="1.20.1440.60">
    <property type="entry name" value="23S rRNA-intervening sequence"/>
    <property type="match status" value="1"/>
</dbReference>